<gene>
    <name evidence="1" type="ORF">Fcan01_17389</name>
</gene>
<comment type="caution">
    <text evidence="1">The sequence shown here is derived from an EMBL/GenBank/DDBJ whole genome shotgun (WGS) entry which is preliminary data.</text>
</comment>
<proteinExistence type="predicted"/>
<sequence>MESNPPSLFLHSCSTTTYPKEIEIGARQVVTFYSSVSRAVNNWTRFQLSIRKDFSDLDKANDYMWDRELPMSNRKLWFCSYVSGPGRGYEAVSFCATSIILSKN</sequence>
<reference evidence="1 2" key="1">
    <citation type="submission" date="2015-12" db="EMBL/GenBank/DDBJ databases">
        <title>The genome of Folsomia candida.</title>
        <authorList>
            <person name="Faddeeva A."/>
            <person name="Derks M.F."/>
            <person name="Anvar Y."/>
            <person name="Smit S."/>
            <person name="Van Straalen N."/>
            <person name="Roelofs D."/>
        </authorList>
    </citation>
    <scope>NUCLEOTIDE SEQUENCE [LARGE SCALE GENOMIC DNA]</scope>
    <source>
        <strain evidence="1 2">VU population</strain>
        <tissue evidence="1">Whole body</tissue>
    </source>
</reference>
<accession>A0A226DU91</accession>
<evidence type="ECO:0000313" key="2">
    <source>
        <dbReference type="Proteomes" id="UP000198287"/>
    </source>
</evidence>
<dbReference type="EMBL" id="LNIX01000012">
    <property type="protein sequence ID" value="OXA48384.1"/>
    <property type="molecule type" value="Genomic_DNA"/>
</dbReference>
<protein>
    <submittedName>
        <fullName evidence="1">Uncharacterized protein</fullName>
    </submittedName>
</protein>
<name>A0A226DU91_FOLCA</name>
<evidence type="ECO:0000313" key="1">
    <source>
        <dbReference type="EMBL" id="OXA48384.1"/>
    </source>
</evidence>
<dbReference type="Proteomes" id="UP000198287">
    <property type="component" value="Unassembled WGS sequence"/>
</dbReference>
<keyword evidence="2" id="KW-1185">Reference proteome</keyword>
<organism evidence="1 2">
    <name type="scientific">Folsomia candida</name>
    <name type="common">Springtail</name>
    <dbReference type="NCBI Taxonomy" id="158441"/>
    <lineage>
        <taxon>Eukaryota</taxon>
        <taxon>Metazoa</taxon>
        <taxon>Ecdysozoa</taxon>
        <taxon>Arthropoda</taxon>
        <taxon>Hexapoda</taxon>
        <taxon>Collembola</taxon>
        <taxon>Entomobryomorpha</taxon>
        <taxon>Isotomoidea</taxon>
        <taxon>Isotomidae</taxon>
        <taxon>Proisotominae</taxon>
        <taxon>Folsomia</taxon>
    </lineage>
</organism>
<dbReference type="AlphaFoldDB" id="A0A226DU91"/>